<reference evidence="7 8" key="1">
    <citation type="submission" date="2020-12" db="EMBL/GenBank/DDBJ databases">
        <authorList>
            <person name="Zhou J."/>
        </authorList>
    </citation>
    <scope>NUCLEOTIDE SEQUENCE [LARGE SCALE GENOMIC DNA]</scope>
    <source>
        <strain evidence="7 8">CCUG 61299</strain>
    </source>
</reference>
<accession>A0A7T7S315</accession>
<evidence type="ECO:0000256" key="3">
    <source>
        <dbReference type="ARBA" id="ARBA00023295"/>
    </source>
</evidence>
<dbReference type="PANTHER" id="PTHR30480">
    <property type="entry name" value="BETA-HEXOSAMINIDASE-RELATED"/>
    <property type="match status" value="1"/>
</dbReference>
<organism evidence="7 8">
    <name type="scientific">Actinomyces weissii</name>
    <dbReference type="NCBI Taxonomy" id="675090"/>
    <lineage>
        <taxon>Bacteria</taxon>
        <taxon>Bacillati</taxon>
        <taxon>Actinomycetota</taxon>
        <taxon>Actinomycetes</taxon>
        <taxon>Actinomycetales</taxon>
        <taxon>Actinomycetaceae</taxon>
        <taxon>Actinomyces</taxon>
    </lineage>
</organism>
<dbReference type="Proteomes" id="UP000595895">
    <property type="component" value="Chromosome"/>
</dbReference>
<evidence type="ECO:0000256" key="5">
    <source>
        <dbReference type="SAM" id="SignalP"/>
    </source>
</evidence>
<dbReference type="PROSITE" id="PS51318">
    <property type="entry name" value="TAT"/>
    <property type="match status" value="1"/>
</dbReference>
<name>A0A7T7S315_9ACTO</name>
<dbReference type="Gene3D" id="3.20.20.300">
    <property type="entry name" value="Glycoside hydrolase, family 3, N-terminal domain"/>
    <property type="match status" value="1"/>
</dbReference>
<dbReference type="InterPro" id="IPR036962">
    <property type="entry name" value="Glyco_hydro_3_N_sf"/>
</dbReference>
<dbReference type="InterPro" id="IPR017853">
    <property type="entry name" value="GH"/>
</dbReference>
<dbReference type="SUPFAM" id="SSF51445">
    <property type="entry name" value="(Trans)glycosidases"/>
    <property type="match status" value="1"/>
</dbReference>
<dbReference type="InterPro" id="IPR001764">
    <property type="entry name" value="Glyco_hydro_3_N"/>
</dbReference>
<feature type="compositionally biased region" description="Low complexity" evidence="4">
    <location>
        <begin position="49"/>
        <end position="78"/>
    </location>
</feature>
<feature type="chain" id="PRO_5038512083" evidence="5">
    <location>
        <begin position="23"/>
        <end position="416"/>
    </location>
</feature>
<dbReference type="GO" id="GO:0004553">
    <property type="term" value="F:hydrolase activity, hydrolyzing O-glycosyl compounds"/>
    <property type="evidence" value="ECO:0007669"/>
    <property type="project" value="InterPro"/>
</dbReference>
<feature type="region of interest" description="Disordered" evidence="4">
    <location>
        <begin position="31"/>
        <end position="78"/>
    </location>
</feature>
<keyword evidence="2 7" id="KW-0378">Hydrolase</keyword>
<dbReference type="InterPro" id="IPR050226">
    <property type="entry name" value="NagZ_Beta-hexosaminidase"/>
</dbReference>
<sequence>MTPRTPSRRSLLALSLSAAGLAACGRAASGGAAGASATSAPPVSPTAAPPASATSLAAPTGEPSATATASPTTTAAPSLEGWSLEQKVGQLLMVGTEATAASGTVVSAITELHVGGVFLSGRSEAGVAATRAVVDSLTALVGPQPTRTPLLVATDQEGGAVQVLRGPGFSQLPEATAQGEQGAGLQESALGWAQELAAAGVNMNLAPVADLVDLADPGVNAPIGAFGREYGHSLETVRQGVEAFAAGMEQAGVVPTLKHFPGLGRVAQNTDVSAGVTDSVTGPEDPAVALFAELAKAGSRRTVMMSSAYYTLLDATQPAVFSARVVTELLRGRLGFNGVVITDDLSAAAQLAAWSPGARAVAAVRAGCDIVLASGAPWQASEMAAALLAEAQADAGFAAQVDAAAARVLALKSHLP</sequence>
<dbReference type="InterPro" id="IPR006311">
    <property type="entry name" value="TAT_signal"/>
</dbReference>
<dbReference type="PANTHER" id="PTHR30480:SF16">
    <property type="entry name" value="GLYCOSIDE HYDROLASE FAMILY 3 DOMAIN PROTEIN"/>
    <property type="match status" value="1"/>
</dbReference>
<feature type="compositionally biased region" description="Low complexity" evidence="4">
    <location>
        <begin position="31"/>
        <end position="41"/>
    </location>
</feature>
<evidence type="ECO:0000313" key="8">
    <source>
        <dbReference type="Proteomes" id="UP000595895"/>
    </source>
</evidence>
<proteinExistence type="inferred from homology"/>
<gene>
    <name evidence="7" type="ORF">JG540_01545</name>
</gene>
<keyword evidence="5" id="KW-0732">Signal</keyword>
<evidence type="ECO:0000256" key="4">
    <source>
        <dbReference type="SAM" id="MobiDB-lite"/>
    </source>
</evidence>
<dbReference type="AlphaFoldDB" id="A0A7T7S315"/>
<dbReference type="InterPro" id="IPR019800">
    <property type="entry name" value="Glyco_hydro_3_AS"/>
</dbReference>
<dbReference type="GO" id="GO:0005975">
    <property type="term" value="P:carbohydrate metabolic process"/>
    <property type="evidence" value="ECO:0007669"/>
    <property type="project" value="InterPro"/>
</dbReference>
<keyword evidence="3" id="KW-0326">Glycosidase</keyword>
<evidence type="ECO:0000256" key="1">
    <source>
        <dbReference type="ARBA" id="ARBA00005336"/>
    </source>
</evidence>
<dbReference type="PROSITE" id="PS00775">
    <property type="entry name" value="GLYCOSYL_HYDROL_F3"/>
    <property type="match status" value="1"/>
</dbReference>
<dbReference type="KEGG" id="awe:JG540_01545"/>
<evidence type="ECO:0000256" key="2">
    <source>
        <dbReference type="ARBA" id="ARBA00022801"/>
    </source>
</evidence>
<dbReference type="GO" id="GO:0009254">
    <property type="term" value="P:peptidoglycan turnover"/>
    <property type="evidence" value="ECO:0007669"/>
    <property type="project" value="TreeGrafter"/>
</dbReference>
<evidence type="ECO:0000313" key="7">
    <source>
        <dbReference type="EMBL" id="QQM68265.1"/>
    </source>
</evidence>
<dbReference type="Pfam" id="PF00933">
    <property type="entry name" value="Glyco_hydro_3"/>
    <property type="match status" value="1"/>
</dbReference>
<protein>
    <submittedName>
        <fullName evidence="7">Glycoside hydrolase family 3 protein</fullName>
    </submittedName>
</protein>
<feature type="domain" description="Glycoside hydrolase family 3 N-terminal" evidence="6">
    <location>
        <begin position="84"/>
        <end position="410"/>
    </location>
</feature>
<comment type="similarity">
    <text evidence="1">Belongs to the glycosyl hydrolase 3 family.</text>
</comment>
<dbReference type="EMBL" id="CP066802">
    <property type="protein sequence ID" value="QQM68265.1"/>
    <property type="molecule type" value="Genomic_DNA"/>
</dbReference>
<feature type="signal peptide" evidence="5">
    <location>
        <begin position="1"/>
        <end position="22"/>
    </location>
</feature>
<keyword evidence="8" id="KW-1185">Reference proteome</keyword>
<dbReference type="PROSITE" id="PS51257">
    <property type="entry name" value="PROKAR_LIPOPROTEIN"/>
    <property type="match status" value="1"/>
</dbReference>
<evidence type="ECO:0000259" key="6">
    <source>
        <dbReference type="Pfam" id="PF00933"/>
    </source>
</evidence>